<dbReference type="Proteomes" id="UP000663877">
    <property type="component" value="Unassembled WGS sequence"/>
</dbReference>
<gene>
    <name evidence="2" type="ORF">BJG266_LOCUS47501</name>
    <name evidence="3" type="ORF">QVE165_LOCUS64537</name>
</gene>
<evidence type="ECO:0000256" key="1">
    <source>
        <dbReference type="SAM" id="MobiDB-lite"/>
    </source>
</evidence>
<protein>
    <submittedName>
        <fullName evidence="3">Uncharacterized protein</fullName>
    </submittedName>
</protein>
<feature type="region of interest" description="Disordered" evidence="1">
    <location>
        <begin position="1"/>
        <end position="109"/>
    </location>
</feature>
<evidence type="ECO:0000313" key="3">
    <source>
        <dbReference type="EMBL" id="CAF1667550.1"/>
    </source>
</evidence>
<feature type="non-terminal residue" evidence="3">
    <location>
        <position position="109"/>
    </location>
</feature>
<evidence type="ECO:0000313" key="2">
    <source>
        <dbReference type="EMBL" id="CAF1568103.1"/>
    </source>
</evidence>
<feature type="compositionally biased region" description="Polar residues" evidence="1">
    <location>
        <begin position="91"/>
        <end position="100"/>
    </location>
</feature>
<name>A0A816FZY9_9BILA</name>
<dbReference type="AlphaFoldDB" id="A0A816FZY9"/>
<dbReference type="EMBL" id="CAJNOI010005604">
    <property type="protein sequence ID" value="CAF1568103.1"/>
    <property type="molecule type" value="Genomic_DNA"/>
</dbReference>
<feature type="compositionally biased region" description="Basic and acidic residues" evidence="1">
    <location>
        <begin position="1"/>
        <end position="12"/>
    </location>
</feature>
<accession>A0A816FZY9</accession>
<sequence length="109" mass="11831">EEKSTNDDLKLSEDEDEIADDKSKTTTKKGPTKRSAPASGKKTTISSTKKKGQTDEPFEDRTNDEEIENNTDEDVTPAKQPKKGRSADKAPTSTSKTAANRSGKKTKAT</sequence>
<evidence type="ECO:0000313" key="4">
    <source>
        <dbReference type="Proteomes" id="UP000663832"/>
    </source>
</evidence>
<keyword evidence="4" id="KW-1185">Reference proteome</keyword>
<comment type="caution">
    <text evidence="3">The sequence shown here is derived from an EMBL/GenBank/DDBJ whole genome shotgun (WGS) entry which is preliminary data.</text>
</comment>
<dbReference type="EMBL" id="CAJNOM010006009">
    <property type="protein sequence ID" value="CAF1667550.1"/>
    <property type="molecule type" value="Genomic_DNA"/>
</dbReference>
<organism evidence="3 4">
    <name type="scientific">Adineta steineri</name>
    <dbReference type="NCBI Taxonomy" id="433720"/>
    <lineage>
        <taxon>Eukaryota</taxon>
        <taxon>Metazoa</taxon>
        <taxon>Spiralia</taxon>
        <taxon>Gnathifera</taxon>
        <taxon>Rotifera</taxon>
        <taxon>Eurotatoria</taxon>
        <taxon>Bdelloidea</taxon>
        <taxon>Adinetida</taxon>
        <taxon>Adinetidae</taxon>
        <taxon>Adineta</taxon>
    </lineage>
</organism>
<proteinExistence type="predicted"/>
<reference evidence="3" key="1">
    <citation type="submission" date="2021-02" db="EMBL/GenBank/DDBJ databases">
        <authorList>
            <person name="Nowell W R."/>
        </authorList>
    </citation>
    <scope>NUCLEOTIDE SEQUENCE</scope>
</reference>
<dbReference type="Proteomes" id="UP000663832">
    <property type="component" value="Unassembled WGS sequence"/>
</dbReference>
<dbReference type="OrthoDB" id="10057494at2759"/>
<feature type="compositionally biased region" description="Acidic residues" evidence="1">
    <location>
        <begin position="56"/>
        <end position="75"/>
    </location>
</feature>